<gene>
    <name evidence="12" type="ORF">SDC9_04263</name>
</gene>
<comment type="similarity">
    <text evidence="2">Belongs to the TonB family.</text>
</comment>
<reference evidence="12" key="1">
    <citation type="submission" date="2019-08" db="EMBL/GenBank/DDBJ databases">
        <authorList>
            <person name="Kucharzyk K."/>
            <person name="Murdoch R.W."/>
            <person name="Higgins S."/>
            <person name="Loffler F."/>
        </authorList>
    </citation>
    <scope>NUCLEOTIDE SEQUENCE</scope>
</reference>
<evidence type="ECO:0000256" key="3">
    <source>
        <dbReference type="ARBA" id="ARBA00022448"/>
    </source>
</evidence>
<dbReference type="EMBL" id="VSSQ01000007">
    <property type="protein sequence ID" value="MPL58721.1"/>
    <property type="molecule type" value="Genomic_DNA"/>
</dbReference>
<evidence type="ECO:0000256" key="5">
    <source>
        <dbReference type="ARBA" id="ARBA00022519"/>
    </source>
</evidence>
<feature type="compositionally biased region" description="Polar residues" evidence="10">
    <location>
        <begin position="129"/>
        <end position="146"/>
    </location>
</feature>
<evidence type="ECO:0000313" key="12">
    <source>
        <dbReference type="EMBL" id="MPL58721.1"/>
    </source>
</evidence>
<keyword evidence="7" id="KW-0653">Protein transport</keyword>
<feature type="domain" description="TonB C-terminal" evidence="11">
    <location>
        <begin position="143"/>
        <end position="235"/>
    </location>
</feature>
<evidence type="ECO:0000256" key="7">
    <source>
        <dbReference type="ARBA" id="ARBA00022927"/>
    </source>
</evidence>
<dbReference type="GO" id="GO:0005886">
    <property type="term" value="C:plasma membrane"/>
    <property type="evidence" value="ECO:0007669"/>
    <property type="project" value="UniProtKB-SubCell"/>
</dbReference>
<dbReference type="GO" id="GO:0030288">
    <property type="term" value="C:outer membrane-bounded periplasmic space"/>
    <property type="evidence" value="ECO:0007669"/>
    <property type="project" value="InterPro"/>
</dbReference>
<dbReference type="InterPro" id="IPR003538">
    <property type="entry name" value="TonB"/>
</dbReference>
<dbReference type="PRINTS" id="PR01374">
    <property type="entry name" value="TONBPROTEIN"/>
</dbReference>
<evidence type="ECO:0000256" key="6">
    <source>
        <dbReference type="ARBA" id="ARBA00022692"/>
    </source>
</evidence>
<dbReference type="AlphaFoldDB" id="A0A644SYJ8"/>
<keyword evidence="5" id="KW-0997">Cell inner membrane</keyword>
<protein>
    <recommendedName>
        <fullName evidence="11">TonB C-terminal domain-containing protein</fullName>
    </recommendedName>
</protein>
<evidence type="ECO:0000259" key="11">
    <source>
        <dbReference type="PROSITE" id="PS52015"/>
    </source>
</evidence>
<evidence type="ECO:0000256" key="10">
    <source>
        <dbReference type="SAM" id="MobiDB-lite"/>
    </source>
</evidence>
<dbReference type="PROSITE" id="PS52015">
    <property type="entry name" value="TONB_CTD"/>
    <property type="match status" value="1"/>
</dbReference>
<dbReference type="GO" id="GO:0015031">
    <property type="term" value="P:protein transport"/>
    <property type="evidence" value="ECO:0007669"/>
    <property type="project" value="UniProtKB-KW"/>
</dbReference>
<keyword evidence="9" id="KW-0472">Membrane</keyword>
<dbReference type="PANTHER" id="PTHR33446">
    <property type="entry name" value="PROTEIN TONB-RELATED"/>
    <property type="match status" value="1"/>
</dbReference>
<comment type="subcellular location">
    <subcellularLocation>
        <location evidence="1">Cell inner membrane</location>
        <topology evidence="1">Single-pass membrane protein</topology>
        <orientation evidence="1">Periplasmic side</orientation>
    </subcellularLocation>
</comment>
<sequence length="235" mass="25399">MRGCKYWRQAIRLSVLMHCLLIAGIGFLSSLTSALPAENEYIEMELGDYNPAASEEMISDITQRQLSSLAFVKVAEGQLASNIRQAGVKTNSPAIQGDEGEQSSTSASTNRQADYGGGSSEPEFAGGKQSASGIQTSGSTERSTIQPPHIIQKKEPVYPDEARRQGLEGKVMIKLEVLPNGRIGSVSIERSSGYESLDAAAVEAVRHWRFNPAKETISGSSVRCTTTVPIIFRFN</sequence>
<dbReference type="NCBIfam" id="TIGR01352">
    <property type="entry name" value="tonB_Cterm"/>
    <property type="match status" value="1"/>
</dbReference>
<dbReference type="GO" id="GO:0015891">
    <property type="term" value="P:siderophore transport"/>
    <property type="evidence" value="ECO:0007669"/>
    <property type="project" value="InterPro"/>
</dbReference>
<feature type="compositionally biased region" description="Polar residues" evidence="10">
    <location>
        <begin position="102"/>
        <end position="112"/>
    </location>
</feature>
<proteinExistence type="inferred from homology"/>
<dbReference type="SUPFAM" id="SSF74653">
    <property type="entry name" value="TolA/TonB C-terminal domain"/>
    <property type="match status" value="1"/>
</dbReference>
<dbReference type="InterPro" id="IPR006260">
    <property type="entry name" value="TonB/TolA_C"/>
</dbReference>
<organism evidence="12">
    <name type="scientific">bioreactor metagenome</name>
    <dbReference type="NCBI Taxonomy" id="1076179"/>
    <lineage>
        <taxon>unclassified sequences</taxon>
        <taxon>metagenomes</taxon>
        <taxon>ecological metagenomes</taxon>
    </lineage>
</organism>
<keyword evidence="8" id="KW-1133">Transmembrane helix</keyword>
<name>A0A644SYJ8_9ZZZZ</name>
<keyword evidence="3" id="KW-0813">Transport</keyword>
<feature type="compositionally biased region" description="Basic and acidic residues" evidence="10">
    <location>
        <begin position="152"/>
        <end position="161"/>
    </location>
</feature>
<keyword evidence="4" id="KW-1003">Cell membrane</keyword>
<dbReference type="Gene3D" id="3.30.1150.10">
    <property type="match status" value="1"/>
</dbReference>
<keyword evidence="6" id="KW-0812">Transmembrane</keyword>
<evidence type="ECO:0000256" key="8">
    <source>
        <dbReference type="ARBA" id="ARBA00022989"/>
    </source>
</evidence>
<evidence type="ECO:0000256" key="4">
    <source>
        <dbReference type="ARBA" id="ARBA00022475"/>
    </source>
</evidence>
<dbReference type="Pfam" id="PF03544">
    <property type="entry name" value="TonB_C"/>
    <property type="match status" value="1"/>
</dbReference>
<evidence type="ECO:0000256" key="1">
    <source>
        <dbReference type="ARBA" id="ARBA00004383"/>
    </source>
</evidence>
<accession>A0A644SYJ8</accession>
<dbReference type="GO" id="GO:0055085">
    <property type="term" value="P:transmembrane transport"/>
    <property type="evidence" value="ECO:0007669"/>
    <property type="project" value="InterPro"/>
</dbReference>
<comment type="caution">
    <text evidence="12">The sequence shown here is derived from an EMBL/GenBank/DDBJ whole genome shotgun (WGS) entry which is preliminary data.</text>
</comment>
<dbReference type="InterPro" id="IPR051045">
    <property type="entry name" value="TonB-dependent_transducer"/>
</dbReference>
<dbReference type="InterPro" id="IPR037682">
    <property type="entry name" value="TonB_C"/>
</dbReference>
<dbReference type="GO" id="GO:0031992">
    <property type="term" value="F:energy transducer activity"/>
    <property type="evidence" value="ECO:0007669"/>
    <property type="project" value="InterPro"/>
</dbReference>
<feature type="region of interest" description="Disordered" evidence="10">
    <location>
        <begin position="86"/>
        <end position="161"/>
    </location>
</feature>
<evidence type="ECO:0000256" key="2">
    <source>
        <dbReference type="ARBA" id="ARBA00006555"/>
    </source>
</evidence>
<evidence type="ECO:0000256" key="9">
    <source>
        <dbReference type="ARBA" id="ARBA00023136"/>
    </source>
</evidence>